<evidence type="ECO:0000256" key="4">
    <source>
        <dbReference type="ARBA" id="ARBA00023172"/>
    </source>
</evidence>
<dbReference type="Pfam" id="PF00589">
    <property type="entry name" value="Phage_integrase"/>
    <property type="match status" value="1"/>
</dbReference>
<dbReference type="InterPro" id="IPR050090">
    <property type="entry name" value="Tyrosine_recombinase_XerCD"/>
</dbReference>
<dbReference type="InterPro" id="IPR002104">
    <property type="entry name" value="Integrase_catalytic"/>
</dbReference>
<sequence>MKVEVIAHESGDLLPLLLGNDDMPIPAPNEFIISRRSLSPNTLVRNLRELLVLYLWLEKEKIDLDSRVRSERSFNEAEIKGGLVEFLKRDHETRRSVKKMVVTPYTFNQRLTTVRQYLAWCCDVVIGTLPNSSSEYEQIIDNKNRLLGLLETSFINAPPTNRSQKKGLNGKEIDFLLSLLNPENKKAYGRDPAVRYRNYILTMIMLYYGLRPGELLSLRVEDVEIGAISSIRVERRSPDPLDTRKPRPQIKRNGRVLPIIDPHFAKNLDTYITEWRDVLEDKSATESNYLILSDEGEPLSQSSVTQLYQLLRKKYAEDLPRHLTAKALRHSFSSHMERILRNSGIEEDKRKQALAYLRGDSSLSSQDVYIAQEVEEQANIALKKYQRDLIMEDVLW</sequence>
<name>A0AAE9YU84_9GAMM</name>
<dbReference type="SUPFAM" id="SSF56349">
    <property type="entry name" value="DNA breaking-rejoining enzymes"/>
    <property type="match status" value="1"/>
</dbReference>
<keyword evidence="4" id="KW-0233">DNA recombination</keyword>
<feature type="domain" description="Tyr recombinase" evidence="5">
    <location>
        <begin position="163"/>
        <end position="382"/>
    </location>
</feature>
<dbReference type="GO" id="GO:0015074">
    <property type="term" value="P:DNA integration"/>
    <property type="evidence" value="ECO:0007669"/>
    <property type="project" value="UniProtKB-KW"/>
</dbReference>
<comment type="similarity">
    <text evidence="1">Belongs to the 'phage' integrase family.</text>
</comment>
<dbReference type="InterPro" id="IPR011010">
    <property type="entry name" value="DNA_brk_join_enz"/>
</dbReference>
<dbReference type="PANTHER" id="PTHR30349">
    <property type="entry name" value="PHAGE INTEGRASE-RELATED"/>
    <property type="match status" value="1"/>
</dbReference>
<dbReference type="KEGG" id="tact:SG35_002695"/>
<proteinExistence type="inferred from homology"/>
<dbReference type="RefSeq" id="WP_044832200.1">
    <property type="nucleotide sequence ID" value="NZ_CP059735.1"/>
</dbReference>
<dbReference type="InterPro" id="IPR013762">
    <property type="entry name" value="Integrase-like_cat_sf"/>
</dbReference>
<keyword evidence="3" id="KW-0238">DNA-binding</keyword>
<evidence type="ECO:0000256" key="3">
    <source>
        <dbReference type="ARBA" id="ARBA00023125"/>
    </source>
</evidence>
<evidence type="ECO:0000313" key="6">
    <source>
        <dbReference type="EMBL" id="WDD99602.1"/>
    </source>
</evidence>
<dbReference type="PROSITE" id="PS51898">
    <property type="entry name" value="TYR_RECOMBINASE"/>
    <property type="match status" value="1"/>
</dbReference>
<dbReference type="EMBL" id="CP059735">
    <property type="protein sequence ID" value="WDD99602.1"/>
    <property type="molecule type" value="Genomic_DNA"/>
</dbReference>
<dbReference type="AlphaFoldDB" id="A0AAE9YU84"/>
<protein>
    <submittedName>
        <fullName evidence="6">Site-specific integrase</fullName>
    </submittedName>
</protein>
<accession>A0AAE9YU84</accession>
<reference evidence="6 7" key="2">
    <citation type="journal article" date="2022" name="Mar. Drugs">
        <title>Bioassay-Guided Fractionation Leads to the Detection of Cholic Acid Generated by the Rare Thalassomonas sp.</title>
        <authorList>
            <person name="Pheiffer F."/>
            <person name="Schneider Y.K."/>
            <person name="Hansen E.H."/>
            <person name="Andersen J.H."/>
            <person name="Isaksson J."/>
            <person name="Busche T."/>
            <person name="R C."/>
            <person name="Kalinowski J."/>
            <person name="Zyl L.V."/>
            <person name="Trindade M."/>
        </authorList>
    </citation>
    <scope>NUCLEOTIDE SEQUENCE [LARGE SCALE GENOMIC DNA]</scope>
    <source>
        <strain evidence="6 7">A5K-106</strain>
    </source>
</reference>
<gene>
    <name evidence="6" type="ORF">SG35_002695</name>
</gene>
<dbReference type="CDD" id="cd00397">
    <property type="entry name" value="DNA_BRE_C"/>
    <property type="match status" value="1"/>
</dbReference>
<reference evidence="6 7" key="1">
    <citation type="journal article" date="2015" name="Genome Announc.">
        <title>Draft Genome Sequences of Marine Isolates of Thalassomonas viridans and Thalassomonas actiniarum.</title>
        <authorList>
            <person name="Olonade I."/>
            <person name="van Zyl L.J."/>
            <person name="Trindade M."/>
        </authorList>
    </citation>
    <scope>NUCLEOTIDE SEQUENCE [LARGE SCALE GENOMIC DNA]</scope>
    <source>
        <strain evidence="6 7">A5K-106</strain>
    </source>
</reference>
<keyword evidence="2" id="KW-0229">DNA integration</keyword>
<evidence type="ECO:0000256" key="1">
    <source>
        <dbReference type="ARBA" id="ARBA00008857"/>
    </source>
</evidence>
<organism evidence="6 7">
    <name type="scientific">Thalassomonas actiniarum</name>
    <dbReference type="NCBI Taxonomy" id="485447"/>
    <lineage>
        <taxon>Bacteria</taxon>
        <taxon>Pseudomonadati</taxon>
        <taxon>Pseudomonadota</taxon>
        <taxon>Gammaproteobacteria</taxon>
        <taxon>Alteromonadales</taxon>
        <taxon>Colwelliaceae</taxon>
        <taxon>Thalassomonas</taxon>
    </lineage>
</organism>
<dbReference type="GO" id="GO:0003677">
    <property type="term" value="F:DNA binding"/>
    <property type="evidence" value="ECO:0007669"/>
    <property type="project" value="UniProtKB-KW"/>
</dbReference>
<evidence type="ECO:0000259" key="5">
    <source>
        <dbReference type="PROSITE" id="PS51898"/>
    </source>
</evidence>
<dbReference type="Gene3D" id="1.10.443.10">
    <property type="entry name" value="Intergrase catalytic core"/>
    <property type="match status" value="1"/>
</dbReference>
<dbReference type="PANTHER" id="PTHR30349:SF41">
    <property type="entry name" value="INTEGRASE_RECOMBINASE PROTEIN MJ0367-RELATED"/>
    <property type="match status" value="1"/>
</dbReference>
<evidence type="ECO:0000313" key="7">
    <source>
        <dbReference type="Proteomes" id="UP000032568"/>
    </source>
</evidence>
<keyword evidence="7" id="KW-1185">Reference proteome</keyword>
<dbReference type="GO" id="GO:0006310">
    <property type="term" value="P:DNA recombination"/>
    <property type="evidence" value="ECO:0007669"/>
    <property type="project" value="UniProtKB-KW"/>
</dbReference>
<evidence type="ECO:0000256" key="2">
    <source>
        <dbReference type="ARBA" id="ARBA00022908"/>
    </source>
</evidence>
<dbReference type="Proteomes" id="UP000032568">
    <property type="component" value="Chromosome"/>
</dbReference>